<feature type="signal peptide" evidence="2">
    <location>
        <begin position="1"/>
        <end position="20"/>
    </location>
</feature>
<comment type="caution">
    <text evidence="4">The sequence shown here is derived from an EMBL/GenBank/DDBJ whole genome shotgun (WGS) entry which is preliminary data.</text>
</comment>
<dbReference type="EMBL" id="VSWC01000067">
    <property type="protein sequence ID" value="KAA1096908.1"/>
    <property type="molecule type" value="Genomic_DNA"/>
</dbReference>
<evidence type="ECO:0000313" key="6">
    <source>
        <dbReference type="Proteomes" id="UP000324748"/>
    </source>
</evidence>
<evidence type="ECO:0008006" key="8">
    <source>
        <dbReference type="Google" id="ProtNLM"/>
    </source>
</evidence>
<feature type="region of interest" description="Disordered" evidence="1">
    <location>
        <begin position="25"/>
        <end position="48"/>
    </location>
</feature>
<evidence type="ECO:0000313" key="7">
    <source>
        <dbReference type="Proteomes" id="UP000325313"/>
    </source>
</evidence>
<protein>
    <recommendedName>
        <fullName evidence="8">Secreted protein</fullName>
    </recommendedName>
</protein>
<feature type="compositionally biased region" description="Basic and acidic residues" evidence="1">
    <location>
        <begin position="68"/>
        <end position="81"/>
    </location>
</feature>
<accession>A0A5B0Q4U1</accession>
<evidence type="ECO:0000313" key="5">
    <source>
        <dbReference type="EMBL" id="KAA1113523.1"/>
    </source>
</evidence>
<feature type="compositionally biased region" description="Polar residues" evidence="1">
    <location>
        <begin position="32"/>
        <end position="43"/>
    </location>
</feature>
<evidence type="ECO:0000256" key="2">
    <source>
        <dbReference type="SAM" id="SignalP"/>
    </source>
</evidence>
<gene>
    <name evidence="3" type="ORF">PGT21_031333</name>
    <name evidence="5" type="ORF">PGT21_032995</name>
    <name evidence="4" type="ORF">PGTUg99_016027</name>
</gene>
<dbReference type="EMBL" id="VSWC01000015">
    <property type="protein sequence ID" value="KAA1113523.1"/>
    <property type="molecule type" value="Genomic_DNA"/>
</dbReference>
<evidence type="ECO:0000256" key="1">
    <source>
        <dbReference type="SAM" id="MobiDB-lite"/>
    </source>
</evidence>
<evidence type="ECO:0000313" key="3">
    <source>
        <dbReference type="EMBL" id="KAA1096908.1"/>
    </source>
</evidence>
<keyword evidence="2" id="KW-0732">Signal</keyword>
<dbReference type="Proteomes" id="UP000325313">
    <property type="component" value="Unassembled WGS sequence"/>
</dbReference>
<feature type="region of interest" description="Disordered" evidence="1">
    <location>
        <begin position="68"/>
        <end position="91"/>
    </location>
</feature>
<dbReference type="AlphaFoldDB" id="A0A5B0Q4U1"/>
<sequence>MRCVFFVIISVGMYAGYVSGDQTPIPSPNPGADTTSKLADNQQLPPPVPMECKNTYVPVSERDIAAIEKEDNANDPNKKGSDAAATPDADLSKLSDEQTMAICEAATDSKPGLCEIKSCKIPQNPVCTQCTELDKDSKDFTEVKGATPVDKIECDSGYSLKTPENKQKGNMCMTKEKGYMCAGDCQGSIACQTCYTDNKPANSGKPNPTQ</sequence>
<dbReference type="EMBL" id="VDEP01000306">
    <property type="protein sequence ID" value="KAA1107954.1"/>
    <property type="molecule type" value="Genomic_DNA"/>
</dbReference>
<name>A0A5B0Q4U1_PUCGR</name>
<evidence type="ECO:0000313" key="4">
    <source>
        <dbReference type="EMBL" id="KAA1107954.1"/>
    </source>
</evidence>
<proteinExistence type="predicted"/>
<dbReference type="Proteomes" id="UP000324748">
    <property type="component" value="Unassembled WGS sequence"/>
</dbReference>
<reference evidence="6 7" key="1">
    <citation type="submission" date="2019-05" db="EMBL/GenBank/DDBJ databases">
        <title>Emergence of the Ug99 lineage of the wheat stem rust pathogen through somatic hybridization.</title>
        <authorList>
            <person name="Li F."/>
            <person name="Upadhyaya N.M."/>
            <person name="Sperschneider J."/>
            <person name="Matny O."/>
            <person name="Nguyen-Phuc H."/>
            <person name="Mago R."/>
            <person name="Raley C."/>
            <person name="Miller M.E."/>
            <person name="Silverstein K.A.T."/>
            <person name="Henningsen E."/>
            <person name="Hirsch C.D."/>
            <person name="Visser B."/>
            <person name="Pretorius Z.A."/>
            <person name="Steffenson B.J."/>
            <person name="Schwessinger B."/>
            <person name="Dodds P.N."/>
            <person name="Figueroa M."/>
        </authorList>
    </citation>
    <scope>NUCLEOTIDE SEQUENCE [LARGE SCALE GENOMIC DNA]</scope>
    <source>
        <strain evidence="3">21-0</strain>
        <strain evidence="4 7">Ug99</strain>
    </source>
</reference>
<feature type="chain" id="PRO_5036137967" description="Secreted protein" evidence="2">
    <location>
        <begin position="21"/>
        <end position="210"/>
    </location>
</feature>
<keyword evidence="6" id="KW-1185">Reference proteome</keyword>
<organism evidence="4 7">
    <name type="scientific">Puccinia graminis f. sp. tritici</name>
    <dbReference type="NCBI Taxonomy" id="56615"/>
    <lineage>
        <taxon>Eukaryota</taxon>
        <taxon>Fungi</taxon>
        <taxon>Dikarya</taxon>
        <taxon>Basidiomycota</taxon>
        <taxon>Pucciniomycotina</taxon>
        <taxon>Pucciniomycetes</taxon>
        <taxon>Pucciniales</taxon>
        <taxon>Pucciniaceae</taxon>
        <taxon>Puccinia</taxon>
    </lineage>
</organism>
<dbReference type="OrthoDB" id="2506763at2759"/>